<feature type="transmembrane region" description="Helical" evidence="6">
    <location>
        <begin position="184"/>
        <end position="203"/>
    </location>
</feature>
<proteinExistence type="predicted"/>
<evidence type="ECO:0000313" key="7">
    <source>
        <dbReference type="EMBL" id="PWD98007.1"/>
    </source>
</evidence>
<feature type="transmembrane region" description="Helical" evidence="6">
    <location>
        <begin position="76"/>
        <end position="99"/>
    </location>
</feature>
<evidence type="ECO:0000256" key="5">
    <source>
        <dbReference type="ARBA" id="ARBA00023136"/>
    </source>
</evidence>
<feature type="transmembrane region" description="Helical" evidence="6">
    <location>
        <begin position="361"/>
        <end position="383"/>
    </location>
</feature>
<feature type="transmembrane region" description="Helical" evidence="6">
    <location>
        <begin position="210"/>
        <end position="230"/>
    </location>
</feature>
<organism evidence="7 8">
    <name type="scientific">Marinilabilia rubra</name>
    <dbReference type="NCBI Taxonomy" id="2162893"/>
    <lineage>
        <taxon>Bacteria</taxon>
        <taxon>Pseudomonadati</taxon>
        <taxon>Bacteroidota</taxon>
        <taxon>Bacteroidia</taxon>
        <taxon>Marinilabiliales</taxon>
        <taxon>Marinilabiliaceae</taxon>
        <taxon>Marinilabilia</taxon>
    </lineage>
</organism>
<evidence type="ECO:0000256" key="4">
    <source>
        <dbReference type="ARBA" id="ARBA00022989"/>
    </source>
</evidence>
<dbReference type="Proteomes" id="UP000244956">
    <property type="component" value="Unassembled WGS sequence"/>
</dbReference>
<evidence type="ECO:0000256" key="1">
    <source>
        <dbReference type="ARBA" id="ARBA00004651"/>
    </source>
</evidence>
<feature type="transmembrane region" description="Helical" evidence="6">
    <location>
        <begin position="39"/>
        <end position="64"/>
    </location>
</feature>
<gene>
    <name evidence="7" type="ORF">DDZ16_17545</name>
</gene>
<dbReference type="Pfam" id="PF01943">
    <property type="entry name" value="Polysacc_synt"/>
    <property type="match status" value="1"/>
</dbReference>
<sequence length="445" mass="50251">MFSHLPCIYGCQCIIENVLYKDIINRISYLRSNLLSNPFILVFYKVFSTKILGYILHLAGGIIVARTLGAEGKGQVAVALSFLGLIGFLDFGLPMANTYYLNKKINQKNNGSILYTNTILVWFLTASIVLVIAVAFMTWIKPRYYRGITEFVVYISLLQLFFASFKVHALAFLRGLERFTDYNLVILISAFIYVVVLLVGVFLDICTVEYVIVAVLISTLCSSVFAWWQLRSEVSFKVFNFDFRTLKIGMWYGAREFVGGVINRLNFKFDILILANFISVEALGVYSVAEAIISMFDFVAASIGVIIVPKLIRETKKSRIKTLFKSFGLFILLYCIGWGLFALVGEKLIVLIYGNEFAKSYLYSNILLAGGVFFGLTMLMNKLFSSVGRPELKSLSRLLVMPLKLGSMYLLVKHMDVVGASISWSFTAIMLFVFTLLIFNRIKNV</sequence>
<evidence type="ECO:0000256" key="6">
    <source>
        <dbReference type="SAM" id="Phobius"/>
    </source>
</evidence>
<evidence type="ECO:0000256" key="3">
    <source>
        <dbReference type="ARBA" id="ARBA00022692"/>
    </source>
</evidence>
<feature type="transmembrane region" description="Helical" evidence="6">
    <location>
        <begin position="151"/>
        <end position="172"/>
    </location>
</feature>
<feature type="transmembrane region" description="Helical" evidence="6">
    <location>
        <begin position="291"/>
        <end position="311"/>
    </location>
</feature>
<protein>
    <recommendedName>
        <fullName evidence="9">Polysaccharide biosynthesis protein</fullName>
    </recommendedName>
</protein>
<reference evidence="7 8" key="1">
    <citation type="submission" date="2018-05" db="EMBL/GenBank/DDBJ databases">
        <title>Marinilabilia rubrum sp. nov., isolated from saltern sediment.</title>
        <authorList>
            <person name="Zhang R."/>
        </authorList>
    </citation>
    <scope>NUCLEOTIDE SEQUENCE [LARGE SCALE GENOMIC DNA]</scope>
    <source>
        <strain evidence="7 8">WTE16</strain>
    </source>
</reference>
<feature type="transmembrane region" description="Helical" evidence="6">
    <location>
        <begin position="323"/>
        <end position="341"/>
    </location>
</feature>
<evidence type="ECO:0000313" key="8">
    <source>
        <dbReference type="Proteomes" id="UP000244956"/>
    </source>
</evidence>
<dbReference type="GO" id="GO:0005886">
    <property type="term" value="C:plasma membrane"/>
    <property type="evidence" value="ECO:0007669"/>
    <property type="project" value="UniProtKB-SubCell"/>
</dbReference>
<keyword evidence="2" id="KW-1003">Cell membrane</keyword>
<feature type="transmembrane region" description="Helical" evidence="6">
    <location>
        <begin position="395"/>
        <end position="412"/>
    </location>
</feature>
<comment type="subcellular location">
    <subcellularLocation>
        <location evidence="1">Cell membrane</location>
        <topology evidence="1">Multi-pass membrane protein</topology>
    </subcellularLocation>
</comment>
<feature type="transmembrane region" description="Helical" evidence="6">
    <location>
        <begin position="119"/>
        <end position="139"/>
    </location>
</feature>
<keyword evidence="3 6" id="KW-0812">Transmembrane</keyword>
<keyword evidence="8" id="KW-1185">Reference proteome</keyword>
<dbReference type="PANTHER" id="PTHR30250">
    <property type="entry name" value="PST FAMILY PREDICTED COLANIC ACID TRANSPORTER"/>
    <property type="match status" value="1"/>
</dbReference>
<dbReference type="AlphaFoldDB" id="A0A2U2B4N8"/>
<keyword evidence="5 6" id="KW-0472">Membrane</keyword>
<dbReference type="InterPro" id="IPR050833">
    <property type="entry name" value="Poly_Biosynth_Transport"/>
</dbReference>
<evidence type="ECO:0008006" key="9">
    <source>
        <dbReference type="Google" id="ProtNLM"/>
    </source>
</evidence>
<dbReference type="PANTHER" id="PTHR30250:SF11">
    <property type="entry name" value="O-ANTIGEN TRANSPORTER-RELATED"/>
    <property type="match status" value="1"/>
</dbReference>
<evidence type="ECO:0000256" key="2">
    <source>
        <dbReference type="ARBA" id="ARBA00022475"/>
    </source>
</evidence>
<name>A0A2U2B4N8_9BACT</name>
<keyword evidence="4 6" id="KW-1133">Transmembrane helix</keyword>
<dbReference type="EMBL" id="QEWP01000020">
    <property type="protein sequence ID" value="PWD98007.1"/>
    <property type="molecule type" value="Genomic_DNA"/>
</dbReference>
<feature type="transmembrane region" description="Helical" evidence="6">
    <location>
        <begin position="418"/>
        <end position="439"/>
    </location>
</feature>
<dbReference type="InterPro" id="IPR002797">
    <property type="entry name" value="Polysacc_synth"/>
</dbReference>
<accession>A0A2U2B4N8</accession>
<comment type="caution">
    <text evidence="7">The sequence shown here is derived from an EMBL/GenBank/DDBJ whole genome shotgun (WGS) entry which is preliminary data.</text>
</comment>